<protein>
    <submittedName>
        <fullName evidence="2">Uncharacterized protein</fullName>
    </submittedName>
</protein>
<feature type="region of interest" description="Disordered" evidence="1">
    <location>
        <begin position="1"/>
        <end position="35"/>
    </location>
</feature>
<feature type="compositionally biased region" description="Basic and acidic residues" evidence="1">
    <location>
        <begin position="13"/>
        <end position="22"/>
    </location>
</feature>
<comment type="caution">
    <text evidence="2">The sequence shown here is derived from an EMBL/GenBank/DDBJ whole genome shotgun (WGS) entry which is preliminary data.</text>
</comment>
<evidence type="ECO:0000313" key="3">
    <source>
        <dbReference type="Proteomes" id="UP000265520"/>
    </source>
</evidence>
<dbReference type="AlphaFoldDB" id="A0A392T9S4"/>
<keyword evidence="3" id="KW-1185">Reference proteome</keyword>
<organism evidence="2 3">
    <name type="scientific">Trifolium medium</name>
    <dbReference type="NCBI Taxonomy" id="97028"/>
    <lineage>
        <taxon>Eukaryota</taxon>
        <taxon>Viridiplantae</taxon>
        <taxon>Streptophyta</taxon>
        <taxon>Embryophyta</taxon>
        <taxon>Tracheophyta</taxon>
        <taxon>Spermatophyta</taxon>
        <taxon>Magnoliopsida</taxon>
        <taxon>eudicotyledons</taxon>
        <taxon>Gunneridae</taxon>
        <taxon>Pentapetalae</taxon>
        <taxon>rosids</taxon>
        <taxon>fabids</taxon>
        <taxon>Fabales</taxon>
        <taxon>Fabaceae</taxon>
        <taxon>Papilionoideae</taxon>
        <taxon>50 kb inversion clade</taxon>
        <taxon>NPAAA clade</taxon>
        <taxon>Hologalegina</taxon>
        <taxon>IRL clade</taxon>
        <taxon>Trifolieae</taxon>
        <taxon>Trifolium</taxon>
    </lineage>
</organism>
<feature type="non-terminal residue" evidence="2">
    <location>
        <position position="35"/>
    </location>
</feature>
<evidence type="ECO:0000313" key="2">
    <source>
        <dbReference type="EMBL" id="MCI57197.1"/>
    </source>
</evidence>
<proteinExistence type="predicted"/>
<name>A0A392T9S4_9FABA</name>
<dbReference type="EMBL" id="LXQA010524997">
    <property type="protein sequence ID" value="MCI57197.1"/>
    <property type="molecule type" value="Genomic_DNA"/>
</dbReference>
<accession>A0A392T9S4</accession>
<reference evidence="2 3" key="1">
    <citation type="journal article" date="2018" name="Front. Plant Sci.">
        <title>Red Clover (Trifolium pratense) and Zigzag Clover (T. medium) - A Picture of Genomic Similarities and Differences.</title>
        <authorList>
            <person name="Dluhosova J."/>
            <person name="Istvanek J."/>
            <person name="Nedelnik J."/>
            <person name="Repkova J."/>
        </authorList>
    </citation>
    <scope>NUCLEOTIDE SEQUENCE [LARGE SCALE GENOMIC DNA]</scope>
    <source>
        <strain evidence="3">cv. 10/8</strain>
        <tissue evidence="2">Leaf</tissue>
    </source>
</reference>
<sequence>MMEAVPDDVVSVEARESGRREGGWSAGVNDWRWDR</sequence>
<evidence type="ECO:0000256" key="1">
    <source>
        <dbReference type="SAM" id="MobiDB-lite"/>
    </source>
</evidence>
<dbReference type="Proteomes" id="UP000265520">
    <property type="component" value="Unassembled WGS sequence"/>
</dbReference>